<dbReference type="Pfam" id="PF00440">
    <property type="entry name" value="TetR_N"/>
    <property type="match status" value="1"/>
</dbReference>
<protein>
    <recommendedName>
        <fullName evidence="5">HTH tetR-type domain-containing protein</fullName>
    </recommendedName>
</protein>
<dbReference type="InterPro" id="IPR011075">
    <property type="entry name" value="TetR_C"/>
</dbReference>
<feature type="domain" description="HTH tetR-type" evidence="5">
    <location>
        <begin position="21"/>
        <end position="81"/>
    </location>
</feature>
<dbReference type="Gene3D" id="1.10.10.60">
    <property type="entry name" value="Homeodomain-like"/>
    <property type="match status" value="1"/>
</dbReference>
<dbReference type="EMBL" id="APRS01000017">
    <property type="protein sequence ID" value="ENX06693.1"/>
    <property type="molecule type" value="Genomic_DNA"/>
</dbReference>
<dbReference type="InterPro" id="IPR009057">
    <property type="entry name" value="Homeodomain-like_sf"/>
</dbReference>
<evidence type="ECO:0000259" key="5">
    <source>
        <dbReference type="PROSITE" id="PS50977"/>
    </source>
</evidence>
<dbReference type="STRING" id="70346.F897_02970"/>
<dbReference type="Pfam" id="PF16859">
    <property type="entry name" value="TetR_C_11"/>
    <property type="match status" value="1"/>
</dbReference>
<dbReference type="GO" id="GO:0000976">
    <property type="term" value="F:transcription cis-regulatory region binding"/>
    <property type="evidence" value="ECO:0007669"/>
    <property type="project" value="TreeGrafter"/>
</dbReference>
<dbReference type="InterPro" id="IPR001647">
    <property type="entry name" value="HTH_TetR"/>
</dbReference>
<dbReference type="Gene3D" id="1.10.357.10">
    <property type="entry name" value="Tetracycline Repressor, domain 2"/>
    <property type="match status" value="1"/>
</dbReference>
<dbReference type="InterPro" id="IPR036271">
    <property type="entry name" value="Tet_transcr_reg_TetR-rel_C_sf"/>
</dbReference>
<dbReference type="InterPro" id="IPR050109">
    <property type="entry name" value="HTH-type_TetR-like_transc_reg"/>
</dbReference>
<evidence type="ECO:0000313" key="7">
    <source>
        <dbReference type="Proteomes" id="UP000013101"/>
    </source>
</evidence>
<dbReference type="PANTHER" id="PTHR30055">
    <property type="entry name" value="HTH-TYPE TRANSCRIPTIONAL REGULATOR RUTR"/>
    <property type="match status" value="1"/>
</dbReference>
<dbReference type="GO" id="GO:0003700">
    <property type="term" value="F:DNA-binding transcription factor activity"/>
    <property type="evidence" value="ECO:0007669"/>
    <property type="project" value="TreeGrafter"/>
</dbReference>
<comment type="caution">
    <text evidence="6">The sequence shown here is derived from an EMBL/GenBank/DDBJ whole genome shotgun (WGS) entry which is preliminary data.</text>
</comment>
<dbReference type="AlphaFoldDB" id="N9MDW5"/>
<proteinExistence type="predicted"/>
<evidence type="ECO:0000256" key="3">
    <source>
        <dbReference type="ARBA" id="ARBA00023163"/>
    </source>
</evidence>
<keyword evidence="2 4" id="KW-0238">DNA-binding</keyword>
<dbReference type="SUPFAM" id="SSF48498">
    <property type="entry name" value="Tetracyclin repressor-like, C-terminal domain"/>
    <property type="match status" value="1"/>
</dbReference>
<evidence type="ECO:0000256" key="2">
    <source>
        <dbReference type="ARBA" id="ARBA00023125"/>
    </source>
</evidence>
<dbReference type="PATRIC" id="fig|1217693.3.peg.2872"/>
<evidence type="ECO:0000313" key="6">
    <source>
        <dbReference type="EMBL" id="ENX06693.1"/>
    </source>
</evidence>
<dbReference type="Proteomes" id="UP000013101">
    <property type="component" value="Unassembled WGS sequence"/>
</dbReference>
<dbReference type="SUPFAM" id="SSF46689">
    <property type="entry name" value="Homeodomain-like"/>
    <property type="match status" value="1"/>
</dbReference>
<dbReference type="PROSITE" id="PS50977">
    <property type="entry name" value="HTH_TETR_2"/>
    <property type="match status" value="1"/>
</dbReference>
<sequence>MKRYVSFRFLVLSMSEEEKCSRRQHSILQAVSDALAEGEYHQLTIEDVAARAGVGKSTIYRWWKHKSELVLDAFKQRTAGVFELDASQSLRSNLVQQLTLLVQALNHPVGRALLVVMANHRELAADFFQQYLLPRRKQTHQLIQQAIQRGELRADYPFDLMLDTLYGPIHYQIIFFNRMPDDQYIQNLVDMALSPALISP</sequence>
<keyword evidence="1" id="KW-0805">Transcription regulation</keyword>
<gene>
    <name evidence="6" type="ORF">F897_02970</name>
</gene>
<accession>N9MDW5</accession>
<dbReference type="PANTHER" id="PTHR30055:SF148">
    <property type="entry name" value="TETR-FAMILY TRANSCRIPTIONAL REGULATOR"/>
    <property type="match status" value="1"/>
</dbReference>
<evidence type="ECO:0000256" key="4">
    <source>
        <dbReference type="PROSITE-ProRule" id="PRU00335"/>
    </source>
</evidence>
<dbReference type="HOGENOM" id="CLU_069356_25_6_6"/>
<organism evidence="6 7">
    <name type="scientific">Acinetobacter variabilis</name>
    <dbReference type="NCBI Taxonomy" id="70346"/>
    <lineage>
        <taxon>Bacteria</taxon>
        <taxon>Pseudomonadati</taxon>
        <taxon>Pseudomonadota</taxon>
        <taxon>Gammaproteobacteria</taxon>
        <taxon>Moraxellales</taxon>
        <taxon>Moraxellaceae</taxon>
        <taxon>Acinetobacter</taxon>
    </lineage>
</organism>
<feature type="DNA-binding region" description="H-T-H motif" evidence="4">
    <location>
        <begin position="44"/>
        <end position="63"/>
    </location>
</feature>
<evidence type="ECO:0000256" key="1">
    <source>
        <dbReference type="ARBA" id="ARBA00023015"/>
    </source>
</evidence>
<reference evidence="6 7" key="1">
    <citation type="submission" date="2013-02" db="EMBL/GenBank/DDBJ databases">
        <title>The Genome Sequence of Acinetobacter sp. NIPH 2171.</title>
        <authorList>
            <consortium name="The Broad Institute Genome Sequencing Platform"/>
            <consortium name="The Broad Institute Genome Sequencing Center for Infectious Disease"/>
            <person name="Cerqueira G."/>
            <person name="Feldgarden M."/>
            <person name="Courvalin P."/>
            <person name="Perichon B."/>
            <person name="Grillot-Courvalin C."/>
            <person name="Clermont D."/>
            <person name="Rocha E."/>
            <person name="Yoon E.-J."/>
            <person name="Nemec A."/>
            <person name="Walker B."/>
            <person name="Young S.K."/>
            <person name="Zeng Q."/>
            <person name="Gargeya S."/>
            <person name="Fitzgerald M."/>
            <person name="Haas B."/>
            <person name="Abouelleil A."/>
            <person name="Alvarado L."/>
            <person name="Arachchi H.M."/>
            <person name="Berlin A.M."/>
            <person name="Chapman S.B."/>
            <person name="Dewar J."/>
            <person name="Goldberg J."/>
            <person name="Griggs A."/>
            <person name="Gujja S."/>
            <person name="Hansen M."/>
            <person name="Howarth C."/>
            <person name="Imamovic A."/>
            <person name="Larimer J."/>
            <person name="McCowan C."/>
            <person name="Murphy C."/>
            <person name="Neiman D."/>
            <person name="Pearson M."/>
            <person name="Priest M."/>
            <person name="Roberts A."/>
            <person name="Saif S."/>
            <person name="Shea T."/>
            <person name="Sisk P."/>
            <person name="Sykes S."/>
            <person name="Wortman J."/>
            <person name="Nusbaum C."/>
            <person name="Birren B."/>
        </authorList>
    </citation>
    <scope>NUCLEOTIDE SEQUENCE [LARGE SCALE GENOMIC DNA]</scope>
    <source>
        <strain evidence="6 7">NIPH 2171</strain>
    </source>
</reference>
<dbReference type="PRINTS" id="PR00455">
    <property type="entry name" value="HTHTETR"/>
</dbReference>
<name>N9MDW5_9GAMM</name>
<keyword evidence="3" id="KW-0804">Transcription</keyword>